<reference evidence="1 2" key="1">
    <citation type="submission" date="2019-12" db="EMBL/GenBank/DDBJ databases">
        <authorList>
            <person name="Lee S.D."/>
        </authorList>
    </citation>
    <scope>NUCLEOTIDE SEQUENCE [LARGE SCALE GENOMIC DNA]</scope>
    <source>
        <strain evidence="1 2">GH3-10</strain>
    </source>
</reference>
<dbReference type="SUPFAM" id="SSF47175">
    <property type="entry name" value="Cytochromes"/>
    <property type="match status" value="1"/>
</dbReference>
<evidence type="ECO:0008006" key="3">
    <source>
        <dbReference type="Google" id="ProtNLM"/>
    </source>
</evidence>
<dbReference type="InterPro" id="IPR002321">
    <property type="entry name" value="Cyt_c_II"/>
</dbReference>
<proteinExistence type="predicted"/>
<dbReference type="GO" id="GO:0009055">
    <property type="term" value="F:electron transfer activity"/>
    <property type="evidence" value="ECO:0007669"/>
    <property type="project" value="InterPro"/>
</dbReference>
<gene>
    <name evidence="1" type="ORF">GRF63_14400</name>
</gene>
<name>A0A844XH82_9SPHN</name>
<dbReference type="EMBL" id="WUBR01000003">
    <property type="protein sequence ID" value="MWV29099.1"/>
    <property type="molecule type" value="Genomic_DNA"/>
</dbReference>
<keyword evidence="2" id="KW-1185">Reference proteome</keyword>
<dbReference type="AlphaFoldDB" id="A0A844XH82"/>
<dbReference type="InterPro" id="IPR010980">
    <property type="entry name" value="Cyt_c/b562"/>
</dbReference>
<protein>
    <recommendedName>
        <fullName evidence="3">Cytochrome c</fullName>
    </recommendedName>
</protein>
<dbReference type="RefSeq" id="WP_160486721.1">
    <property type="nucleotide sequence ID" value="NZ_WUBR01000003.1"/>
</dbReference>
<dbReference type="PROSITE" id="PS51009">
    <property type="entry name" value="CYTCII"/>
    <property type="match status" value="1"/>
</dbReference>
<reference evidence="1 2" key="2">
    <citation type="submission" date="2020-02" db="EMBL/GenBank/DDBJ databases">
        <title>Erythrobacter dongmakensis sp. nov., isolated from a tidal mudflat.</title>
        <authorList>
            <person name="Kim I.S."/>
        </authorList>
    </citation>
    <scope>NUCLEOTIDE SEQUENCE [LARGE SCALE GENOMIC DNA]</scope>
    <source>
        <strain evidence="1 2">GH3-10</strain>
    </source>
</reference>
<evidence type="ECO:0000313" key="2">
    <source>
        <dbReference type="Proteomes" id="UP000461409"/>
    </source>
</evidence>
<dbReference type="GO" id="GO:0005506">
    <property type="term" value="F:iron ion binding"/>
    <property type="evidence" value="ECO:0007669"/>
    <property type="project" value="InterPro"/>
</dbReference>
<accession>A0A844XH82</accession>
<dbReference type="GO" id="GO:0020037">
    <property type="term" value="F:heme binding"/>
    <property type="evidence" value="ECO:0007669"/>
    <property type="project" value="InterPro"/>
</dbReference>
<sequence>MRWIPIAAIALAGCVAAPAIIPDTYYVREGMVHAINPPTEAIWNLQVEAMDDYGNFDPALMTQARWDALDAASAQLLSASQDMAAAGSYASHDPAGNLGDAPEGTDLAAIEARLKANPQSYNAFAVALANHAQQLSAAVDARDPEWITRMANDLQPVCKACHDVFWYPEEYR</sequence>
<evidence type="ECO:0000313" key="1">
    <source>
        <dbReference type="EMBL" id="MWV29099.1"/>
    </source>
</evidence>
<dbReference type="GO" id="GO:0022900">
    <property type="term" value="P:electron transport chain"/>
    <property type="evidence" value="ECO:0007669"/>
    <property type="project" value="InterPro"/>
</dbReference>
<organism evidence="1 2">
    <name type="scientific">Aurantiacibacter rhizosphaerae</name>
    <dbReference type="NCBI Taxonomy" id="2691582"/>
    <lineage>
        <taxon>Bacteria</taxon>
        <taxon>Pseudomonadati</taxon>
        <taxon>Pseudomonadota</taxon>
        <taxon>Alphaproteobacteria</taxon>
        <taxon>Sphingomonadales</taxon>
        <taxon>Erythrobacteraceae</taxon>
        <taxon>Aurantiacibacter</taxon>
    </lineage>
</organism>
<dbReference type="Gene3D" id="1.20.120.10">
    <property type="entry name" value="Cytochrome c/b562"/>
    <property type="match status" value="1"/>
</dbReference>
<comment type="caution">
    <text evidence="1">The sequence shown here is derived from an EMBL/GenBank/DDBJ whole genome shotgun (WGS) entry which is preliminary data.</text>
</comment>
<dbReference type="Proteomes" id="UP000461409">
    <property type="component" value="Unassembled WGS sequence"/>
</dbReference>